<dbReference type="OrthoDB" id="653151at2759"/>
<dbReference type="Proteomes" id="UP001141806">
    <property type="component" value="Unassembled WGS sequence"/>
</dbReference>
<dbReference type="EMBL" id="JAMYWD010000010">
    <property type="protein sequence ID" value="KAJ4959052.1"/>
    <property type="molecule type" value="Genomic_DNA"/>
</dbReference>
<accession>A0A9Q0H7M4</accession>
<reference evidence="1" key="1">
    <citation type="journal article" date="2023" name="Plant J.">
        <title>The genome of the king protea, Protea cynaroides.</title>
        <authorList>
            <person name="Chang J."/>
            <person name="Duong T.A."/>
            <person name="Schoeman C."/>
            <person name="Ma X."/>
            <person name="Roodt D."/>
            <person name="Barker N."/>
            <person name="Li Z."/>
            <person name="Van de Peer Y."/>
            <person name="Mizrachi E."/>
        </authorList>
    </citation>
    <scope>NUCLEOTIDE SEQUENCE</scope>
    <source>
        <tissue evidence="1">Young leaves</tissue>
    </source>
</reference>
<organism evidence="1 2">
    <name type="scientific">Protea cynaroides</name>
    <dbReference type="NCBI Taxonomy" id="273540"/>
    <lineage>
        <taxon>Eukaryota</taxon>
        <taxon>Viridiplantae</taxon>
        <taxon>Streptophyta</taxon>
        <taxon>Embryophyta</taxon>
        <taxon>Tracheophyta</taxon>
        <taxon>Spermatophyta</taxon>
        <taxon>Magnoliopsida</taxon>
        <taxon>Proteales</taxon>
        <taxon>Proteaceae</taxon>
        <taxon>Protea</taxon>
    </lineage>
</organism>
<evidence type="ECO:0000313" key="1">
    <source>
        <dbReference type="EMBL" id="KAJ4959052.1"/>
    </source>
</evidence>
<protein>
    <submittedName>
        <fullName evidence="1">Uncharacterized protein</fullName>
    </submittedName>
</protein>
<sequence length="112" mass="12075">MLIDNVIVMKVSMRLDDSGQSEKNEPFPLQNQMDVVNASMPVCGAVVSEGLTSQMKHLSQSSGPKLGFTSFSIYKPDPKTAVFPDNGAEFTFPVSASSGAFTIPFHYTILIG</sequence>
<keyword evidence="2" id="KW-1185">Reference proteome</keyword>
<comment type="caution">
    <text evidence="1">The sequence shown here is derived from an EMBL/GenBank/DDBJ whole genome shotgun (WGS) entry which is preliminary data.</text>
</comment>
<name>A0A9Q0H7M4_9MAGN</name>
<gene>
    <name evidence="1" type="ORF">NE237_026163</name>
</gene>
<dbReference type="AlphaFoldDB" id="A0A9Q0H7M4"/>
<evidence type="ECO:0000313" key="2">
    <source>
        <dbReference type="Proteomes" id="UP001141806"/>
    </source>
</evidence>
<proteinExistence type="predicted"/>